<organism evidence="1 2">
    <name type="scientific">Rattus norvegicus</name>
    <name type="common">Rat</name>
    <dbReference type="NCBI Taxonomy" id="10116"/>
    <lineage>
        <taxon>Eukaryota</taxon>
        <taxon>Metazoa</taxon>
        <taxon>Chordata</taxon>
        <taxon>Craniata</taxon>
        <taxon>Vertebrata</taxon>
        <taxon>Euteleostomi</taxon>
        <taxon>Mammalia</taxon>
        <taxon>Eutheria</taxon>
        <taxon>Euarchontoglires</taxon>
        <taxon>Glires</taxon>
        <taxon>Rodentia</taxon>
        <taxon>Myomorpha</taxon>
        <taxon>Muroidea</taxon>
        <taxon>Muridae</taxon>
        <taxon>Murinae</taxon>
        <taxon>Rattus</taxon>
    </lineage>
</organism>
<dbReference type="EMBL" id="CH474012">
    <property type="protein sequence ID" value="EDL89814.1"/>
    <property type="molecule type" value="Genomic_DNA"/>
</dbReference>
<evidence type="ECO:0000313" key="1">
    <source>
        <dbReference type="EMBL" id="EDL89814.1"/>
    </source>
</evidence>
<sequence>MRLEAFLPLVALPQQRGPARLSCARLSGRLVRSAMWTFPCWTLTLVRTAAMAGAGAGGSASRPTFSTESVMPTPVPWLPCVVLSSCLGARTAKLWPAASR</sequence>
<proteinExistence type="predicted"/>
<name>A6K206_RAT</name>
<accession>A6K206</accession>
<evidence type="ECO:0000313" key="2">
    <source>
        <dbReference type="Proteomes" id="UP000234681"/>
    </source>
</evidence>
<dbReference type="Proteomes" id="UP000234681">
    <property type="component" value="Chromosome 12"/>
</dbReference>
<gene>
    <name evidence="1" type="ORF">rCG_42617</name>
</gene>
<dbReference type="AlphaFoldDB" id="A6K206"/>
<protein>
    <submittedName>
        <fullName evidence="1">RCG42617</fullName>
    </submittedName>
</protein>
<reference evidence="1 2" key="1">
    <citation type="submission" date="2005-07" db="EMBL/GenBank/DDBJ databases">
        <authorList>
            <person name="Mural R.J."/>
            <person name="Li P.W."/>
            <person name="Adams M.D."/>
            <person name="Amanatides P.G."/>
            <person name="Baden-Tillson H."/>
            <person name="Barnstead M."/>
            <person name="Chin S.H."/>
            <person name="Dew I."/>
            <person name="Evans C.A."/>
            <person name="Ferriera S."/>
            <person name="Flanigan M."/>
            <person name="Fosler C."/>
            <person name="Glodek A."/>
            <person name="Gu Z."/>
            <person name="Holt R.A."/>
            <person name="Jennings D."/>
            <person name="Kraft C.L."/>
            <person name="Lu F."/>
            <person name="Nguyen T."/>
            <person name="Nusskern D.R."/>
            <person name="Pfannkoch C.M."/>
            <person name="Sitter C."/>
            <person name="Sutton G.G."/>
            <person name="Venter J.C."/>
            <person name="Wang Z."/>
            <person name="Woodage T."/>
            <person name="Zheng X.H."/>
            <person name="Zhong F."/>
        </authorList>
    </citation>
    <scope>NUCLEOTIDE SEQUENCE [LARGE SCALE GENOMIC DNA]</scope>
    <source>
        <strain>BN</strain>
        <strain evidence="2">Sprague-Dawley</strain>
    </source>
</reference>